<gene>
    <name evidence="8" type="ORF">EHO51_02970</name>
</gene>
<dbReference type="InterPro" id="IPR047872">
    <property type="entry name" value="EFG_IV"/>
</dbReference>
<proteinExistence type="predicted"/>
<dbReference type="SUPFAM" id="SSF52540">
    <property type="entry name" value="P-loop containing nucleoside triphosphate hydrolases"/>
    <property type="match status" value="1"/>
</dbReference>
<dbReference type="GO" id="GO:0005525">
    <property type="term" value="F:GTP binding"/>
    <property type="evidence" value="ECO:0007669"/>
    <property type="project" value="UniProtKB-KW"/>
</dbReference>
<dbReference type="Gene3D" id="3.40.50.300">
    <property type="entry name" value="P-loop containing nucleotide triphosphate hydrolases"/>
    <property type="match status" value="1"/>
</dbReference>
<dbReference type="NCBIfam" id="NF009891">
    <property type="entry name" value="PRK13351.1-1"/>
    <property type="match status" value="1"/>
</dbReference>
<dbReference type="InterPro" id="IPR000795">
    <property type="entry name" value="T_Tr_GTP-bd_dom"/>
</dbReference>
<protein>
    <recommendedName>
        <fullName evidence="1">Elongation factor G</fullName>
    </recommendedName>
</protein>
<dbReference type="InterPro" id="IPR035647">
    <property type="entry name" value="EFG_III/V"/>
</dbReference>
<dbReference type="InterPro" id="IPR027417">
    <property type="entry name" value="P-loop_NTPase"/>
</dbReference>
<dbReference type="GO" id="GO:0097216">
    <property type="term" value="F:guanosine tetraphosphate binding"/>
    <property type="evidence" value="ECO:0007669"/>
    <property type="project" value="UniProtKB-ARBA"/>
</dbReference>
<dbReference type="InterPro" id="IPR009000">
    <property type="entry name" value="Transl_B-barrel_sf"/>
</dbReference>
<dbReference type="CDD" id="cd01434">
    <property type="entry name" value="EFG_mtEFG1_IV"/>
    <property type="match status" value="1"/>
</dbReference>
<dbReference type="Pfam" id="PF00679">
    <property type="entry name" value="EFG_C"/>
    <property type="match status" value="1"/>
</dbReference>
<dbReference type="InterPro" id="IPR014721">
    <property type="entry name" value="Ribsml_uS5_D2-typ_fold_subgr"/>
</dbReference>
<evidence type="ECO:0000313" key="9">
    <source>
        <dbReference type="Proteomes" id="UP000273982"/>
    </source>
</evidence>
<evidence type="ECO:0000256" key="6">
    <source>
        <dbReference type="ARBA" id="ARBA00024731"/>
    </source>
</evidence>
<dbReference type="InterPro" id="IPR005517">
    <property type="entry name" value="Transl_elong_EFG/EF2_IV"/>
</dbReference>
<dbReference type="SUPFAM" id="SSF54980">
    <property type="entry name" value="EF-G C-terminal domain-like"/>
    <property type="match status" value="2"/>
</dbReference>
<dbReference type="InterPro" id="IPR020568">
    <property type="entry name" value="Ribosomal_Su5_D2-typ_SF"/>
</dbReference>
<dbReference type="NCBIfam" id="NF009379">
    <property type="entry name" value="PRK12740.1-3"/>
    <property type="match status" value="1"/>
</dbReference>
<dbReference type="CDD" id="cd03713">
    <property type="entry name" value="EFG_mtEFG_C"/>
    <property type="match status" value="1"/>
</dbReference>
<dbReference type="Gene3D" id="3.30.70.870">
    <property type="entry name" value="Elongation Factor G (Translational Gtpase), domain 3"/>
    <property type="match status" value="1"/>
</dbReference>
<dbReference type="GO" id="GO:0003746">
    <property type="term" value="F:translation elongation factor activity"/>
    <property type="evidence" value="ECO:0007669"/>
    <property type="project" value="UniProtKB-KW"/>
</dbReference>
<evidence type="ECO:0000256" key="3">
    <source>
        <dbReference type="ARBA" id="ARBA00022768"/>
    </source>
</evidence>
<dbReference type="CDD" id="cd04170">
    <property type="entry name" value="EF-G_bact"/>
    <property type="match status" value="1"/>
</dbReference>
<name>A0A3G8M1I0_9HYPH</name>
<dbReference type="PANTHER" id="PTHR43261">
    <property type="entry name" value="TRANSLATION ELONGATION FACTOR G-RELATED"/>
    <property type="match status" value="1"/>
</dbReference>
<dbReference type="Gene3D" id="2.40.30.10">
    <property type="entry name" value="Translation factors"/>
    <property type="match status" value="1"/>
</dbReference>
<dbReference type="RefSeq" id="WP_124737633.1">
    <property type="nucleotide sequence ID" value="NZ_CP034086.1"/>
</dbReference>
<dbReference type="InterPro" id="IPR000640">
    <property type="entry name" value="EFG_V-like"/>
</dbReference>
<keyword evidence="5" id="KW-0342">GTP-binding</keyword>
<dbReference type="InterPro" id="IPR035649">
    <property type="entry name" value="EFG_V"/>
</dbReference>
<dbReference type="PANTHER" id="PTHR43261:SF7">
    <property type="entry name" value="ELONGATION FACTOR G-LIKE PROTEIN"/>
    <property type="match status" value="1"/>
</dbReference>
<evidence type="ECO:0000256" key="2">
    <source>
        <dbReference type="ARBA" id="ARBA00022741"/>
    </source>
</evidence>
<keyword evidence="4" id="KW-0648">Protein biosynthesis</keyword>
<dbReference type="GO" id="GO:0032790">
    <property type="term" value="P:ribosome disassembly"/>
    <property type="evidence" value="ECO:0007669"/>
    <property type="project" value="TreeGrafter"/>
</dbReference>
<dbReference type="GO" id="GO:0003924">
    <property type="term" value="F:GTPase activity"/>
    <property type="evidence" value="ECO:0007669"/>
    <property type="project" value="InterPro"/>
</dbReference>
<evidence type="ECO:0000259" key="7">
    <source>
        <dbReference type="PROSITE" id="PS51722"/>
    </source>
</evidence>
<reference evidence="8 9" key="1">
    <citation type="submission" date="2018-11" db="EMBL/GenBank/DDBJ databases">
        <title>Genome squencing of methanotrophic bacteria isolated from alkaline groundwater in Korea.</title>
        <authorList>
            <person name="Nguyen L.N."/>
        </authorList>
    </citation>
    <scope>NUCLEOTIDE SEQUENCE [LARGE SCALE GENOMIC DNA]</scope>
    <source>
        <strain evidence="8 9">GW6</strain>
    </source>
</reference>
<evidence type="ECO:0000256" key="1">
    <source>
        <dbReference type="ARBA" id="ARBA00017872"/>
    </source>
</evidence>
<dbReference type="AlphaFoldDB" id="A0A3G8M1I0"/>
<dbReference type="Pfam" id="PF22042">
    <property type="entry name" value="EF-G_D2"/>
    <property type="match status" value="1"/>
</dbReference>
<dbReference type="Gene3D" id="3.30.230.10">
    <property type="match status" value="1"/>
</dbReference>
<dbReference type="Gene3D" id="3.30.70.240">
    <property type="match status" value="1"/>
</dbReference>
<dbReference type="EMBL" id="CP034086">
    <property type="protein sequence ID" value="AZG75781.1"/>
    <property type="molecule type" value="Genomic_DNA"/>
</dbReference>
<accession>A0A3G8M1I0</accession>
<keyword evidence="2" id="KW-0547">Nucleotide-binding</keyword>
<dbReference type="Pfam" id="PF14492">
    <property type="entry name" value="EFG_III"/>
    <property type="match status" value="1"/>
</dbReference>
<feature type="domain" description="Tr-type G" evidence="7">
    <location>
        <begin position="21"/>
        <end position="295"/>
    </location>
</feature>
<evidence type="ECO:0000256" key="4">
    <source>
        <dbReference type="ARBA" id="ARBA00022917"/>
    </source>
</evidence>
<dbReference type="InterPro" id="IPR053905">
    <property type="entry name" value="EF-G-like_DII"/>
</dbReference>
<dbReference type="SUPFAM" id="SSF54211">
    <property type="entry name" value="Ribosomal protein S5 domain 2-like"/>
    <property type="match status" value="1"/>
</dbReference>
<sequence length="699" mass="75060">MGQMLSQASSQGAHSHEARAQGPRLIALAGPFQCGKTTLLEAILAHAGAIPRQGPVAAGASVGDSSPEARAHQMSVESNVATVDYMGDRYTFVDLPGSVEFAHDSRNILPAVDAAVVVCEADPRKIPALQLILRQLEELGVPHFIFLNKIDAATIDVREALSILQQASRTPLLLRQVPIWNNGVAVGFIDLALERAYVYREHAPSEVVDISGGDVATEKEARYSMLERLADYDDALMEELISDIEPPRDQIFDDLTKELRAGLVVPLFIGSAERGAGVTRLLKAMRHEAPGIEATRVRLGVGESGPALARIFRTIHTPHGGKISVARVLRGALADGQTVASPQGEDRISGMSHLMGAATSKTTEAKTGDVVALGRLDHAQTGDTIVADARAGAADLQKTRAQAPDPVHALALNVKDRKDEMRLAAAMTKLIEEDPSLVFVHDQELSQIKLFGQGEMHLRVALERLASRFNVAVDCSKPTVAYRETIRHKVTVRGRHKKQSGGHGQFGDVVMEIAPRGRGEGFAFSERVHGGSVPRQYFSSVEAGCQDALLHGPLGFPVVDVEAVLTDGSYHSVDSSDMAFRTAARIGMSEALEKAEPILLEPVLAVDIFVPSDAMSRATGIVSARRGQIMGFGPREGWEGWDKLETLIPEAEMDNLIVELRSATAGAGFYQARFDHLAEVVGKQARDIVAAHTAKANAG</sequence>
<dbReference type="InterPro" id="IPR041095">
    <property type="entry name" value="EFG_II"/>
</dbReference>
<dbReference type="Pfam" id="PF00009">
    <property type="entry name" value="GTP_EFTU"/>
    <property type="match status" value="1"/>
</dbReference>
<dbReference type="PROSITE" id="PS51722">
    <property type="entry name" value="G_TR_2"/>
    <property type="match status" value="1"/>
</dbReference>
<evidence type="ECO:0000313" key="8">
    <source>
        <dbReference type="EMBL" id="AZG75781.1"/>
    </source>
</evidence>
<dbReference type="Proteomes" id="UP000273982">
    <property type="component" value="Chromosome"/>
</dbReference>
<organism evidence="8 9">
    <name type="scientific">Methylocystis rosea</name>
    <dbReference type="NCBI Taxonomy" id="173366"/>
    <lineage>
        <taxon>Bacteria</taxon>
        <taxon>Pseudomonadati</taxon>
        <taxon>Pseudomonadota</taxon>
        <taxon>Alphaproteobacteria</taxon>
        <taxon>Hyphomicrobiales</taxon>
        <taxon>Methylocystaceae</taxon>
        <taxon>Methylocystis</taxon>
    </lineage>
</organism>
<evidence type="ECO:0000256" key="5">
    <source>
        <dbReference type="ARBA" id="ARBA00023134"/>
    </source>
</evidence>
<dbReference type="SMART" id="SM00889">
    <property type="entry name" value="EFG_IV"/>
    <property type="match status" value="1"/>
</dbReference>
<dbReference type="KEGG" id="mros:EHO51_02970"/>
<dbReference type="SUPFAM" id="SSF50447">
    <property type="entry name" value="Translation proteins"/>
    <property type="match status" value="1"/>
</dbReference>
<comment type="function">
    <text evidence="6">Catalyzes the GTP-dependent ribosomal translocation step during translation elongation. During this step, the ribosome changes from the pre-translocational (PRE) to the post-translocational (POST) state as the newly formed A-site-bound peptidyl-tRNA and P-site-bound deacylated tRNA move to the P and E sites, respectively. Catalyzes the coordinated movement of the two tRNA molecules, the mRNA and conformational changes in the ribosome.</text>
</comment>
<dbReference type="Pfam" id="PF03764">
    <property type="entry name" value="EFG_IV"/>
    <property type="match status" value="1"/>
</dbReference>
<dbReference type="SMART" id="SM00838">
    <property type="entry name" value="EFG_C"/>
    <property type="match status" value="1"/>
</dbReference>
<keyword evidence="3 8" id="KW-0251">Elongation factor</keyword>